<dbReference type="EMBL" id="CM042049">
    <property type="protein sequence ID" value="KAI3747967.1"/>
    <property type="molecule type" value="Genomic_DNA"/>
</dbReference>
<gene>
    <name evidence="1" type="ORF">L6452_10735</name>
</gene>
<organism evidence="1 2">
    <name type="scientific">Arctium lappa</name>
    <name type="common">Greater burdock</name>
    <name type="synonym">Lappa major</name>
    <dbReference type="NCBI Taxonomy" id="4217"/>
    <lineage>
        <taxon>Eukaryota</taxon>
        <taxon>Viridiplantae</taxon>
        <taxon>Streptophyta</taxon>
        <taxon>Embryophyta</taxon>
        <taxon>Tracheophyta</taxon>
        <taxon>Spermatophyta</taxon>
        <taxon>Magnoliopsida</taxon>
        <taxon>eudicotyledons</taxon>
        <taxon>Gunneridae</taxon>
        <taxon>Pentapetalae</taxon>
        <taxon>asterids</taxon>
        <taxon>campanulids</taxon>
        <taxon>Asterales</taxon>
        <taxon>Asteraceae</taxon>
        <taxon>Carduoideae</taxon>
        <taxon>Cardueae</taxon>
        <taxon>Arctiinae</taxon>
        <taxon>Arctium</taxon>
    </lineage>
</organism>
<accession>A0ACB9DN30</accession>
<proteinExistence type="predicted"/>
<dbReference type="Proteomes" id="UP001055879">
    <property type="component" value="Linkage Group LG03"/>
</dbReference>
<reference evidence="2" key="1">
    <citation type="journal article" date="2022" name="Mol. Ecol. Resour.">
        <title>The genomes of chicory, endive, great burdock and yacon provide insights into Asteraceae palaeo-polyploidization history and plant inulin production.</title>
        <authorList>
            <person name="Fan W."/>
            <person name="Wang S."/>
            <person name="Wang H."/>
            <person name="Wang A."/>
            <person name="Jiang F."/>
            <person name="Liu H."/>
            <person name="Zhao H."/>
            <person name="Xu D."/>
            <person name="Zhang Y."/>
        </authorList>
    </citation>
    <scope>NUCLEOTIDE SEQUENCE [LARGE SCALE GENOMIC DNA]</scope>
    <source>
        <strain evidence="2">cv. Niubang</strain>
    </source>
</reference>
<evidence type="ECO:0000313" key="1">
    <source>
        <dbReference type="EMBL" id="KAI3747967.1"/>
    </source>
</evidence>
<protein>
    <submittedName>
        <fullName evidence="1">Uncharacterized protein</fullName>
    </submittedName>
</protein>
<sequence>MRRSKQISACFLMADTIFSQVPAVVAGAVRALFDRISELDMECWTRLILWFSHHLSLFMYRDKVKQTIENTPALEELLLPKSVPDFRYGSQDDGKTEYTLST</sequence>
<reference evidence="1 2" key="2">
    <citation type="journal article" date="2022" name="Mol. Ecol. Resour.">
        <title>The genomes of chicory, endive, great burdock and yacon provide insights into Asteraceae paleo-polyploidization history and plant inulin production.</title>
        <authorList>
            <person name="Fan W."/>
            <person name="Wang S."/>
            <person name="Wang H."/>
            <person name="Wang A."/>
            <person name="Jiang F."/>
            <person name="Liu H."/>
            <person name="Zhao H."/>
            <person name="Xu D."/>
            <person name="Zhang Y."/>
        </authorList>
    </citation>
    <scope>NUCLEOTIDE SEQUENCE [LARGE SCALE GENOMIC DNA]</scope>
    <source>
        <strain evidence="2">cv. Niubang</strain>
    </source>
</reference>
<keyword evidence="2" id="KW-1185">Reference proteome</keyword>
<name>A0ACB9DN30_ARCLA</name>
<evidence type="ECO:0000313" key="2">
    <source>
        <dbReference type="Proteomes" id="UP001055879"/>
    </source>
</evidence>
<comment type="caution">
    <text evidence="1">The sequence shown here is derived from an EMBL/GenBank/DDBJ whole genome shotgun (WGS) entry which is preliminary data.</text>
</comment>